<dbReference type="PANTHER" id="PTHR33204">
    <property type="entry name" value="TRANSCRIPTIONAL REGULATOR, MARR FAMILY"/>
    <property type="match status" value="1"/>
</dbReference>
<dbReference type="PANTHER" id="PTHR33204:SF18">
    <property type="entry name" value="TRANSCRIPTIONAL REGULATORY PROTEIN"/>
    <property type="match status" value="1"/>
</dbReference>
<dbReference type="Proteomes" id="UP000433577">
    <property type="component" value="Chromosome 3"/>
</dbReference>
<organism evidence="6 7">
    <name type="scientific">Paraburkholderia acidisoli</name>
    <dbReference type="NCBI Taxonomy" id="2571748"/>
    <lineage>
        <taxon>Bacteria</taxon>
        <taxon>Pseudomonadati</taxon>
        <taxon>Pseudomonadota</taxon>
        <taxon>Betaproteobacteria</taxon>
        <taxon>Burkholderiales</taxon>
        <taxon>Burkholderiaceae</taxon>
        <taxon>Paraburkholderia</taxon>
    </lineage>
</organism>
<reference evidence="6 7" key="1">
    <citation type="submission" date="2019-12" db="EMBL/GenBank/DDBJ databases">
        <title>Paraburkholderia acidiphila 7Q-K02 sp. nov and Paraburkholderia acidisoli DHF22 sp. nov., two strains isolated from forest soil.</title>
        <authorList>
            <person name="Gao Z."/>
            <person name="Qiu L."/>
        </authorList>
    </citation>
    <scope>NUCLEOTIDE SEQUENCE [LARGE SCALE GENOMIC DNA]</scope>
    <source>
        <strain evidence="6 7">DHF22</strain>
    </source>
</reference>
<evidence type="ECO:0000256" key="2">
    <source>
        <dbReference type="ARBA" id="ARBA00023125"/>
    </source>
</evidence>
<dbReference type="SUPFAM" id="SSF46785">
    <property type="entry name" value="Winged helix' DNA-binding domain"/>
    <property type="match status" value="1"/>
</dbReference>
<evidence type="ECO:0000256" key="4">
    <source>
        <dbReference type="SAM" id="MobiDB-lite"/>
    </source>
</evidence>
<dbReference type="OrthoDB" id="9807069at2"/>
<keyword evidence="3" id="KW-0804">Transcription</keyword>
<dbReference type="GO" id="GO:0003677">
    <property type="term" value="F:DNA binding"/>
    <property type="evidence" value="ECO:0007669"/>
    <property type="project" value="UniProtKB-KW"/>
</dbReference>
<keyword evidence="1" id="KW-0805">Transcription regulation</keyword>
<dbReference type="InterPro" id="IPR002577">
    <property type="entry name" value="HTH_HxlR"/>
</dbReference>
<gene>
    <name evidence="6" type="ORF">FAZ98_25745</name>
</gene>
<evidence type="ECO:0000256" key="1">
    <source>
        <dbReference type="ARBA" id="ARBA00023015"/>
    </source>
</evidence>
<sequence>MYRKRFDGMDCSIARALDEVGEWWTLLIVRECTQGSRRFDEFQSGLGIARNILTARLERLIELEILERFPIAERANTFGYRLTEKGVDLYPVLVALMQWGDKWLAPNGKPHIQLVDHASGQPVQTVEVRATNGQPLTYQDVRFAAGPGATKKTRSVIENRNERVLGELDGLEGSGESVDSGHES</sequence>
<name>A0A7Z2GQK9_9BURK</name>
<accession>A0A7Z2GQK9</accession>
<evidence type="ECO:0000259" key="5">
    <source>
        <dbReference type="PROSITE" id="PS51118"/>
    </source>
</evidence>
<feature type="domain" description="HTH hxlR-type" evidence="5">
    <location>
        <begin position="11"/>
        <end position="108"/>
    </location>
</feature>
<dbReference type="PROSITE" id="PS51118">
    <property type="entry name" value="HTH_HXLR"/>
    <property type="match status" value="1"/>
</dbReference>
<proteinExistence type="predicted"/>
<protein>
    <submittedName>
        <fullName evidence="6">Transcriptional regulator</fullName>
    </submittedName>
</protein>
<dbReference type="Pfam" id="PF01638">
    <property type="entry name" value="HxlR"/>
    <property type="match status" value="1"/>
</dbReference>
<keyword evidence="7" id="KW-1185">Reference proteome</keyword>
<dbReference type="EMBL" id="CP046915">
    <property type="protein sequence ID" value="QGZ65764.1"/>
    <property type="molecule type" value="Genomic_DNA"/>
</dbReference>
<dbReference type="AlphaFoldDB" id="A0A7Z2GQK9"/>
<dbReference type="Gene3D" id="1.10.10.10">
    <property type="entry name" value="Winged helix-like DNA-binding domain superfamily/Winged helix DNA-binding domain"/>
    <property type="match status" value="1"/>
</dbReference>
<keyword evidence="2" id="KW-0238">DNA-binding</keyword>
<evidence type="ECO:0000313" key="7">
    <source>
        <dbReference type="Proteomes" id="UP000433577"/>
    </source>
</evidence>
<evidence type="ECO:0000256" key="3">
    <source>
        <dbReference type="ARBA" id="ARBA00023163"/>
    </source>
</evidence>
<dbReference type="KEGG" id="pacs:FAZ98_25745"/>
<dbReference type="InterPro" id="IPR036390">
    <property type="entry name" value="WH_DNA-bd_sf"/>
</dbReference>
<evidence type="ECO:0000313" key="6">
    <source>
        <dbReference type="EMBL" id="QGZ65764.1"/>
    </source>
</evidence>
<dbReference type="InterPro" id="IPR036388">
    <property type="entry name" value="WH-like_DNA-bd_sf"/>
</dbReference>
<feature type="region of interest" description="Disordered" evidence="4">
    <location>
        <begin position="165"/>
        <end position="184"/>
    </location>
</feature>